<feature type="compositionally biased region" description="Low complexity" evidence="4">
    <location>
        <begin position="195"/>
        <end position="216"/>
    </location>
</feature>
<dbReference type="EMBL" id="JAFDVH010000009">
    <property type="protein sequence ID" value="KAG7471149.1"/>
    <property type="molecule type" value="Genomic_DNA"/>
</dbReference>
<feature type="compositionally biased region" description="Polar residues" evidence="4">
    <location>
        <begin position="134"/>
        <end position="155"/>
    </location>
</feature>
<organism evidence="5 6">
    <name type="scientific">Megalops atlanticus</name>
    <name type="common">Tarpon</name>
    <name type="synonym">Clupea gigantea</name>
    <dbReference type="NCBI Taxonomy" id="7932"/>
    <lineage>
        <taxon>Eukaryota</taxon>
        <taxon>Metazoa</taxon>
        <taxon>Chordata</taxon>
        <taxon>Craniata</taxon>
        <taxon>Vertebrata</taxon>
        <taxon>Euteleostomi</taxon>
        <taxon>Actinopterygii</taxon>
        <taxon>Neopterygii</taxon>
        <taxon>Teleostei</taxon>
        <taxon>Elopiformes</taxon>
        <taxon>Megalopidae</taxon>
        <taxon>Megalops</taxon>
    </lineage>
</organism>
<dbReference type="GO" id="GO:1990907">
    <property type="term" value="C:beta-catenin-TCF complex"/>
    <property type="evidence" value="ECO:0007669"/>
    <property type="project" value="TreeGrafter"/>
</dbReference>
<proteinExistence type="inferred from homology"/>
<evidence type="ECO:0000256" key="4">
    <source>
        <dbReference type="SAM" id="MobiDB-lite"/>
    </source>
</evidence>
<dbReference type="PANTHER" id="PTHR15185:SF3">
    <property type="entry name" value="B-CELL CLL_LYMPHOMA 9-LIKE PROTEIN"/>
    <property type="match status" value="1"/>
</dbReference>
<protein>
    <submittedName>
        <fullName evidence="5">Uncharacterized protein</fullName>
    </submittedName>
</protein>
<reference evidence="5" key="1">
    <citation type="submission" date="2021-01" db="EMBL/GenBank/DDBJ databases">
        <authorList>
            <person name="Zahm M."/>
            <person name="Roques C."/>
            <person name="Cabau C."/>
            <person name="Klopp C."/>
            <person name="Donnadieu C."/>
            <person name="Jouanno E."/>
            <person name="Lampietro C."/>
            <person name="Louis A."/>
            <person name="Herpin A."/>
            <person name="Echchiki A."/>
            <person name="Berthelot C."/>
            <person name="Parey E."/>
            <person name="Roest-Crollius H."/>
            <person name="Braasch I."/>
            <person name="Postlethwait J."/>
            <person name="Bobe J."/>
            <person name="Montfort J."/>
            <person name="Bouchez O."/>
            <person name="Begum T."/>
            <person name="Mejri S."/>
            <person name="Adams A."/>
            <person name="Chen W.-J."/>
            <person name="Guiguen Y."/>
        </authorList>
    </citation>
    <scope>NUCLEOTIDE SEQUENCE</scope>
    <source>
        <strain evidence="5">YG-15Mar2019-1</strain>
        <tissue evidence="5">Brain</tissue>
    </source>
</reference>
<feature type="region of interest" description="Disordered" evidence="4">
    <location>
        <begin position="134"/>
        <end position="216"/>
    </location>
</feature>
<evidence type="ECO:0000256" key="2">
    <source>
        <dbReference type="ARBA" id="ARBA00009200"/>
    </source>
</evidence>
<name>A0A9D3T4Z8_MEGAT</name>
<dbReference type="Proteomes" id="UP001046870">
    <property type="component" value="Chromosome 9"/>
</dbReference>
<dbReference type="AlphaFoldDB" id="A0A9D3T4Z8"/>
<feature type="compositionally biased region" description="Polar residues" evidence="4">
    <location>
        <begin position="57"/>
        <end position="67"/>
    </location>
</feature>
<evidence type="ECO:0000313" key="5">
    <source>
        <dbReference type="EMBL" id="KAG7471149.1"/>
    </source>
</evidence>
<dbReference type="GO" id="GO:0030512">
    <property type="term" value="P:negative regulation of transforming growth factor beta receptor signaling pathway"/>
    <property type="evidence" value="ECO:0007669"/>
    <property type="project" value="TreeGrafter"/>
</dbReference>
<dbReference type="OrthoDB" id="7668649at2759"/>
<evidence type="ECO:0000256" key="1">
    <source>
        <dbReference type="ARBA" id="ARBA00004123"/>
    </source>
</evidence>
<dbReference type="InterPro" id="IPR013083">
    <property type="entry name" value="Znf_RING/FYVE/PHD"/>
</dbReference>
<dbReference type="InterPro" id="IPR015668">
    <property type="entry name" value="Bcl-9/Bcl-9l"/>
</dbReference>
<evidence type="ECO:0000256" key="3">
    <source>
        <dbReference type="ARBA" id="ARBA00023242"/>
    </source>
</evidence>
<dbReference type="GO" id="GO:0008013">
    <property type="term" value="F:beta-catenin binding"/>
    <property type="evidence" value="ECO:0007669"/>
    <property type="project" value="InterPro"/>
</dbReference>
<dbReference type="GO" id="GO:0060070">
    <property type="term" value="P:canonical Wnt signaling pathway"/>
    <property type="evidence" value="ECO:0007669"/>
    <property type="project" value="InterPro"/>
</dbReference>
<dbReference type="GO" id="GO:0003713">
    <property type="term" value="F:transcription coactivator activity"/>
    <property type="evidence" value="ECO:0007669"/>
    <property type="project" value="InterPro"/>
</dbReference>
<comment type="subcellular location">
    <subcellularLocation>
        <location evidence="1">Nucleus</location>
    </subcellularLocation>
</comment>
<comment type="similarity">
    <text evidence="2">Belongs to the BCL9 family.</text>
</comment>
<feature type="non-terminal residue" evidence="5">
    <location>
        <position position="216"/>
    </location>
</feature>
<feature type="region of interest" description="Disordered" evidence="4">
    <location>
        <begin position="1"/>
        <end position="69"/>
    </location>
</feature>
<keyword evidence="6" id="KW-1185">Reference proteome</keyword>
<comment type="caution">
    <text evidence="5">The sequence shown here is derived from an EMBL/GenBank/DDBJ whole genome shotgun (WGS) entry which is preliminary data.</text>
</comment>
<dbReference type="GO" id="GO:0045944">
    <property type="term" value="P:positive regulation of transcription by RNA polymerase II"/>
    <property type="evidence" value="ECO:0007669"/>
    <property type="project" value="TreeGrafter"/>
</dbReference>
<gene>
    <name evidence="5" type="ORF">MATL_G00121400</name>
</gene>
<evidence type="ECO:0000313" key="6">
    <source>
        <dbReference type="Proteomes" id="UP001046870"/>
    </source>
</evidence>
<keyword evidence="3" id="KW-0539">Nucleus</keyword>
<sequence>MRSKRRCVLEKKQPYSGDEWCSGADTEEDEDKPPAVPHRELSMAGPIQPLSGPSPMGSINESTSSTLGRGMVPALHSELPRPHQQVVYVFTTGLANSAAEAVIHGHADSILVFHQQNVPRTKLDQCTAVKLPSLSEQLSSGSTPPTGTPKSQSGTPRPASVGGTVGGHLHPAGTPTSAGHPEDEPPQARPGGASGSMSSAAPHPPGGSSVPGLAAG</sequence>
<dbReference type="PANTHER" id="PTHR15185">
    <property type="entry name" value="BCL9"/>
    <property type="match status" value="1"/>
</dbReference>
<accession>A0A9D3T4Z8</accession>
<dbReference type="Gene3D" id="3.30.40.10">
    <property type="entry name" value="Zinc/RING finger domain, C3HC4 (zinc finger)"/>
    <property type="match status" value="1"/>
</dbReference>